<evidence type="ECO:0000313" key="11">
    <source>
        <dbReference type="Proteomes" id="UP000095282"/>
    </source>
</evidence>
<evidence type="ECO:0000313" key="12">
    <source>
        <dbReference type="WBParaSite" id="Csp11.Scaffold630.g20382.t1"/>
    </source>
</evidence>
<feature type="region of interest" description="Disordered" evidence="8">
    <location>
        <begin position="104"/>
        <end position="130"/>
    </location>
</feature>
<evidence type="ECO:0000256" key="8">
    <source>
        <dbReference type="SAM" id="MobiDB-lite"/>
    </source>
</evidence>
<evidence type="ECO:0000259" key="10">
    <source>
        <dbReference type="Pfam" id="PF07885"/>
    </source>
</evidence>
<accession>A0A1I7UXQ2</accession>
<organism evidence="11 12">
    <name type="scientific">Caenorhabditis tropicalis</name>
    <dbReference type="NCBI Taxonomy" id="1561998"/>
    <lineage>
        <taxon>Eukaryota</taxon>
        <taxon>Metazoa</taxon>
        <taxon>Ecdysozoa</taxon>
        <taxon>Nematoda</taxon>
        <taxon>Chromadorea</taxon>
        <taxon>Rhabditida</taxon>
        <taxon>Rhabditina</taxon>
        <taxon>Rhabditomorpha</taxon>
        <taxon>Rhabditoidea</taxon>
        <taxon>Rhabditidae</taxon>
        <taxon>Peloderinae</taxon>
        <taxon>Caenorhabditis</taxon>
    </lineage>
</organism>
<keyword evidence="3 9" id="KW-0812">Transmembrane</keyword>
<dbReference type="GO" id="GO:0005886">
    <property type="term" value="C:plasma membrane"/>
    <property type="evidence" value="ECO:0007669"/>
    <property type="project" value="TreeGrafter"/>
</dbReference>
<sequence>MTVTKSFILLFVFWIIGALGIASYEAFQFWDAIYFSFSTFSTIGFGDLTPKTHWSGCIIILLHFIDLSLLSMVFVLVHETMENNYMKVLEFLDEGYRRHTAELNTGTTNLGSPGPSKQNLNNVTTAKEAR</sequence>
<dbReference type="STRING" id="1561998.A0A1I7UXQ2"/>
<dbReference type="Pfam" id="PF07885">
    <property type="entry name" value="Ion_trans_2"/>
    <property type="match status" value="1"/>
</dbReference>
<evidence type="ECO:0000256" key="7">
    <source>
        <dbReference type="ARBA" id="ARBA00023303"/>
    </source>
</evidence>
<dbReference type="eggNOG" id="KOG1418">
    <property type="taxonomic scope" value="Eukaryota"/>
</dbReference>
<dbReference type="Proteomes" id="UP000095282">
    <property type="component" value="Unplaced"/>
</dbReference>
<dbReference type="InterPro" id="IPR003280">
    <property type="entry name" value="2pore_dom_K_chnl"/>
</dbReference>
<evidence type="ECO:0000256" key="5">
    <source>
        <dbReference type="ARBA" id="ARBA00023065"/>
    </source>
</evidence>
<dbReference type="GO" id="GO:0022841">
    <property type="term" value="F:potassium ion leak channel activity"/>
    <property type="evidence" value="ECO:0007669"/>
    <property type="project" value="TreeGrafter"/>
</dbReference>
<dbReference type="PANTHER" id="PTHR11003">
    <property type="entry name" value="POTASSIUM CHANNEL, SUBFAMILY K"/>
    <property type="match status" value="1"/>
</dbReference>
<proteinExistence type="predicted"/>
<keyword evidence="2" id="KW-0813">Transport</keyword>
<keyword evidence="6 9" id="KW-0472">Membrane</keyword>
<evidence type="ECO:0000256" key="1">
    <source>
        <dbReference type="ARBA" id="ARBA00004141"/>
    </source>
</evidence>
<keyword evidence="11" id="KW-1185">Reference proteome</keyword>
<feature type="transmembrane region" description="Helical" evidence="9">
    <location>
        <begin position="7"/>
        <end position="27"/>
    </location>
</feature>
<feature type="domain" description="Potassium channel" evidence="10">
    <location>
        <begin position="10"/>
        <end position="81"/>
    </location>
</feature>
<comment type="subcellular location">
    <subcellularLocation>
        <location evidence="1">Membrane</location>
        <topology evidence="1">Multi-pass membrane protein</topology>
    </subcellularLocation>
</comment>
<evidence type="ECO:0000256" key="3">
    <source>
        <dbReference type="ARBA" id="ARBA00022692"/>
    </source>
</evidence>
<dbReference type="InterPro" id="IPR013099">
    <property type="entry name" value="K_chnl_dom"/>
</dbReference>
<evidence type="ECO:0000256" key="4">
    <source>
        <dbReference type="ARBA" id="ARBA00022989"/>
    </source>
</evidence>
<protein>
    <submittedName>
        <fullName evidence="12">Ion_trans_2 domain-containing protein</fullName>
    </submittedName>
</protein>
<dbReference type="AlphaFoldDB" id="A0A1I7UXQ2"/>
<name>A0A1I7UXQ2_9PELO</name>
<evidence type="ECO:0000256" key="9">
    <source>
        <dbReference type="SAM" id="Phobius"/>
    </source>
</evidence>
<dbReference type="SUPFAM" id="SSF81324">
    <property type="entry name" value="Voltage-gated potassium channels"/>
    <property type="match status" value="1"/>
</dbReference>
<dbReference type="WBParaSite" id="Csp11.Scaffold630.g20382.t1">
    <property type="protein sequence ID" value="Csp11.Scaffold630.g20382.t1"/>
    <property type="gene ID" value="Csp11.Scaffold630.g20382"/>
</dbReference>
<dbReference type="Gene3D" id="1.10.287.70">
    <property type="match status" value="1"/>
</dbReference>
<dbReference type="PANTHER" id="PTHR11003:SF109">
    <property type="entry name" value="POTASSIUM CHANNEL DOMAIN-CONTAINING PROTEIN"/>
    <property type="match status" value="1"/>
</dbReference>
<dbReference type="GO" id="GO:0030322">
    <property type="term" value="P:stabilization of membrane potential"/>
    <property type="evidence" value="ECO:0007669"/>
    <property type="project" value="TreeGrafter"/>
</dbReference>
<keyword evidence="7" id="KW-0407">Ion channel</keyword>
<feature type="transmembrane region" description="Helical" evidence="9">
    <location>
        <begin position="53"/>
        <end position="77"/>
    </location>
</feature>
<evidence type="ECO:0000256" key="6">
    <source>
        <dbReference type="ARBA" id="ARBA00023136"/>
    </source>
</evidence>
<evidence type="ECO:0000256" key="2">
    <source>
        <dbReference type="ARBA" id="ARBA00022448"/>
    </source>
</evidence>
<keyword evidence="5" id="KW-0406">Ion transport</keyword>
<dbReference type="GO" id="GO:0015271">
    <property type="term" value="F:outward rectifier potassium channel activity"/>
    <property type="evidence" value="ECO:0007669"/>
    <property type="project" value="TreeGrafter"/>
</dbReference>
<reference evidence="12" key="1">
    <citation type="submission" date="2016-11" db="UniProtKB">
        <authorList>
            <consortium name="WormBaseParasite"/>
        </authorList>
    </citation>
    <scope>IDENTIFICATION</scope>
</reference>
<keyword evidence="4 9" id="KW-1133">Transmembrane helix</keyword>